<dbReference type="Gene3D" id="1.20.5.1930">
    <property type="match status" value="1"/>
</dbReference>
<evidence type="ECO:0000256" key="3">
    <source>
        <dbReference type="ARBA" id="ARBA00004496"/>
    </source>
</evidence>
<dbReference type="GO" id="GO:0046872">
    <property type="term" value="F:metal ion binding"/>
    <property type="evidence" value="ECO:0007669"/>
    <property type="project" value="UniProtKB-KW"/>
</dbReference>
<feature type="transmembrane region" description="Helical" evidence="17">
    <location>
        <begin position="145"/>
        <end position="166"/>
    </location>
</feature>
<dbReference type="GO" id="GO:0000155">
    <property type="term" value="F:phosphorelay sensor kinase activity"/>
    <property type="evidence" value="ECO:0007669"/>
    <property type="project" value="InterPro"/>
</dbReference>
<keyword evidence="10 19" id="KW-0418">Kinase</keyword>
<comment type="caution">
    <text evidence="19">The sequence shown here is derived from an EMBL/GenBank/DDBJ whole genome shotgun (WGS) entry which is preliminary data.</text>
</comment>
<comment type="cofactor">
    <cofactor evidence="2">
        <name>[4Fe-4S] cluster</name>
        <dbReference type="ChEBI" id="CHEBI:49883"/>
    </cofactor>
</comment>
<dbReference type="Proteomes" id="UP000467240">
    <property type="component" value="Unassembled WGS sequence"/>
</dbReference>
<dbReference type="EC" id="2.7.13.3" evidence="4"/>
<dbReference type="InterPro" id="IPR050482">
    <property type="entry name" value="Sensor_HK_TwoCompSys"/>
</dbReference>
<evidence type="ECO:0000256" key="14">
    <source>
        <dbReference type="ARBA" id="ARBA00024827"/>
    </source>
</evidence>
<keyword evidence="8" id="KW-0808">Transferase</keyword>
<proteinExistence type="predicted"/>
<dbReference type="Pfam" id="PF02518">
    <property type="entry name" value="HATPase_c"/>
    <property type="match status" value="1"/>
</dbReference>
<dbReference type="SUPFAM" id="SSF55874">
    <property type="entry name" value="ATPase domain of HSP90 chaperone/DNA topoisomerase II/histidine kinase"/>
    <property type="match status" value="1"/>
</dbReference>
<dbReference type="InterPro" id="IPR017205">
    <property type="entry name" value="Sig_transdc_His_kinase_ChrS"/>
</dbReference>
<feature type="transmembrane region" description="Helical" evidence="17">
    <location>
        <begin position="80"/>
        <end position="101"/>
    </location>
</feature>
<evidence type="ECO:0000256" key="6">
    <source>
        <dbReference type="ARBA" id="ARBA00022485"/>
    </source>
</evidence>
<evidence type="ECO:0000313" key="20">
    <source>
        <dbReference type="Proteomes" id="UP000467240"/>
    </source>
</evidence>
<dbReference type="InterPro" id="IPR003594">
    <property type="entry name" value="HATPase_dom"/>
</dbReference>
<feature type="transmembrane region" description="Helical" evidence="17">
    <location>
        <begin position="49"/>
        <end position="68"/>
    </location>
</feature>
<evidence type="ECO:0000256" key="12">
    <source>
        <dbReference type="ARBA" id="ARBA00023012"/>
    </source>
</evidence>
<dbReference type="SUPFAM" id="SSF103473">
    <property type="entry name" value="MFS general substrate transporter"/>
    <property type="match status" value="1"/>
</dbReference>
<dbReference type="GO" id="GO:0005737">
    <property type="term" value="C:cytoplasm"/>
    <property type="evidence" value="ECO:0007669"/>
    <property type="project" value="UniProtKB-SubCell"/>
</dbReference>
<dbReference type="SMART" id="SM00387">
    <property type="entry name" value="HATPase_c"/>
    <property type="match status" value="1"/>
</dbReference>
<dbReference type="OrthoDB" id="144293at2"/>
<comment type="subcellular location">
    <subcellularLocation>
        <location evidence="3">Cytoplasm</location>
    </subcellularLocation>
</comment>
<dbReference type="PROSITE" id="PS50109">
    <property type="entry name" value="HIS_KIN"/>
    <property type="match status" value="1"/>
</dbReference>
<comment type="function">
    <text evidence="14">Member of the two-component regulatory system NreB/NreC involved in the control of dissimilatory nitrate/nitrite reduction in response to oxygen. NreB functions as a direct oxygen sensor histidine kinase which is autophosphorylated, in the absence of oxygen, probably at the conserved histidine residue, and transfers its phosphate group probably to a conserved aspartate residue of NreC. NreB/NreC activates the expression of the nitrate (narGHJI) and nitrite (nir) reductase operons, as well as the putative nitrate transporter gene narT.</text>
</comment>
<evidence type="ECO:0000256" key="17">
    <source>
        <dbReference type="SAM" id="Phobius"/>
    </source>
</evidence>
<keyword evidence="6" id="KW-0004">4Fe-4S</keyword>
<evidence type="ECO:0000313" key="19">
    <source>
        <dbReference type="EMBL" id="KAB1656702.1"/>
    </source>
</evidence>
<keyword evidence="7" id="KW-0963">Cytoplasm</keyword>
<sequence length="438" mass="47260">MTHEPHGATSLERRLWLLAFGVVPLLIATTLVLMAGTERLRPDGGWGPARLLFGAACIAVVAVVWFVVGERAFDHRRTGIVCFVIVSTSLIVGMAVVPLLGITQALLFPYLWYTLDDTRRSILGSAIVCLLMAFALAAQDWPGSFLFQLLIEIVSFTISLVLGLTITRSYETSARHEHLIEQLRSTRADLAELSRVAGATAERERLSRELHDTLAQSLAGLSMLAEKSARELRRTSGLLGPGRPDVRDAIDAEAARVERITDLSRDSLAEIRAIIAESAPVTDHLATFEAALDRLVDRFRLETGIESRVVVDLGDQGLSRETEVVLLRCVQEGLANVRRHSGASAARLHVSTVAGHAVLRLEDDGRGFDPATAPTTGFGLPGLRERARTVGGSVDIVSAPGTGTRVVVRLPLEELGDEPGPSAVPPPITFHHPSTDGK</sequence>
<evidence type="ECO:0000256" key="1">
    <source>
        <dbReference type="ARBA" id="ARBA00000085"/>
    </source>
</evidence>
<accession>A0A7J5BQV8</accession>
<keyword evidence="9" id="KW-0479">Metal-binding</keyword>
<dbReference type="GO" id="GO:0051539">
    <property type="term" value="F:4 iron, 4 sulfur cluster binding"/>
    <property type="evidence" value="ECO:0007669"/>
    <property type="project" value="UniProtKB-KW"/>
</dbReference>
<organism evidence="19 20">
    <name type="scientific">Pseudoclavibacter chungangensis</name>
    <dbReference type="NCBI Taxonomy" id="587635"/>
    <lineage>
        <taxon>Bacteria</taxon>
        <taxon>Bacillati</taxon>
        <taxon>Actinomycetota</taxon>
        <taxon>Actinomycetes</taxon>
        <taxon>Micrococcales</taxon>
        <taxon>Microbacteriaceae</taxon>
        <taxon>Pseudoclavibacter</taxon>
    </lineage>
</organism>
<dbReference type="Pfam" id="PF07730">
    <property type="entry name" value="HisKA_3"/>
    <property type="match status" value="1"/>
</dbReference>
<feature type="transmembrane region" description="Helical" evidence="17">
    <location>
        <begin position="15"/>
        <end position="37"/>
    </location>
</feature>
<evidence type="ECO:0000256" key="13">
    <source>
        <dbReference type="ARBA" id="ARBA00023014"/>
    </source>
</evidence>
<reference evidence="19 20" key="1">
    <citation type="submission" date="2019-09" db="EMBL/GenBank/DDBJ databases">
        <title>Phylogeny of genus Pseudoclavibacter and closely related genus.</title>
        <authorList>
            <person name="Li Y."/>
        </authorList>
    </citation>
    <scope>NUCLEOTIDE SEQUENCE [LARGE SCALE GENOMIC DNA]</scope>
    <source>
        <strain evidence="19 20">DSM 23821</strain>
    </source>
</reference>
<dbReference type="PIRSF" id="PIRSF037434">
    <property type="entry name" value="STHK_ChrS"/>
    <property type="match status" value="1"/>
</dbReference>
<dbReference type="InterPro" id="IPR036259">
    <property type="entry name" value="MFS_trans_sf"/>
</dbReference>
<dbReference type="CDD" id="cd16917">
    <property type="entry name" value="HATPase_UhpB-NarQ-NarX-like"/>
    <property type="match status" value="1"/>
</dbReference>
<evidence type="ECO:0000256" key="8">
    <source>
        <dbReference type="ARBA" id="ARBA00022679"/>
    </source>
</evidence>
<protein>
    <recommendedName>
        <fullName evidence="5">Oxygen sensor histidine kinase NreB</fullName>
        <ecNumber evidence="4">2.7.13.3</ecNumber>
    </recommendedName>
    <alternativeName>
        <fullName evidence="15">Nitrogen regulation protein B</fullName>
    </alternativeName>
</protein>
<dbReference type="RefSeq" id="WP_158040716.1">
    <property type="nucleotide sequence ID" value="NZ_JACCFV010000001.1"/>
</dbReference>
<dbReference type="PANTHER" id="PTHR24421">
    <property type="entry name" value="NITRATE/NITRITE SENSOR PROTEIN NARX-RELATED"/>
    <property type="match status" value="1"/>
</dbReference>
<evidence type="ECO:0000256" key="16">
    <source>
        <dbReference type="SAM" id="MobiDB-lite"/>
    </source>
</evidence>
<keyword evidence="11" id="KW-0408">Iron</keyword>
<keyword evidence="20" id="KW-1185">Reference proteome</keyword>
<comment type="catalytic activity">
    <reaction evidence="1">
        <text>ATP + protein L-histidine = ADP + protein N-phospho-L-histidine.</text>
        <dbReference type="EC" id="2.7.13.3"/>
    </reaction>
</comment>
<keyword evidence="13" id="KW-0411">Iron-sulfur</keyword>
<keyword evidence="17" id="KW-0812">Transmembrane</keyword>
<dbReference type="GO" id="GO:0016020">
    <property type="term" value="C:membrane"/>
    <property type="evidence" value="ECO:0007669"/>
    <property type="project" value="InterPro"/>
</dbReference>
<evidence type="ECO:0000256" key="2">
    <source>
        <dbReference type="ARBA" id="ARBA00001966"/>
    </source>
</evidence>
<evidence type="ECO:0000259" key="18">
    <source>
        <dbReference type="PROSITE" id="PS50109"/>
    </source>
</evidence>
<dbReference type="PRINTS" id="PR00344">
    <property type="entry name" value="BCTRLSENSOR"/>
</dbReference>
<dbReference type="GO" id="GO:0046983">
    <property type="term" value="F:protein dimerization activity"/>
    <property type="evidence" value="ECO:0007669"/>
    <property type="project" value="InterPro"/>
</dbReference>
<dbReference type="EMBL" id="WBJZ01000011">
    <property type="protein sequence ID" value="KAB1656702.1"/>
    <property type="molecule type" value="Genomic_DNA"/>
</dbReference>
<evidence type="ECO:0000256" key="9">
    <source>
        <dbReference type="ARBA" id="ARBA00022723"/>
    </source>
</evidence>
<dbReference type="InterPro" id="IPR004358">
    <property type="entry name" value="Sig_transdc_His_kin-like_C"/>
</dbReference>
<feature type="domain" description="Histidine kinase" evidence="18">
    <location>
        <begin position="205"/>
        <end position="414"/>
    </location>
</feature>
<evidence type="ECO:0000256" key="7">
    <source>
        <dbReference type="ARBA" id="ARBA00022490"/>
    </source>
</evidence>
<evidence type="ECO:0000256" key="10">
    <source>
        <dbReference type="ARBA" id="ARBA00022777"/>
    </source>
</evidence>
<evidence type="ECO:0000256" key="15">
    <source>
        <dbReference type="ARBA" id="ARBA00030800"/>
    </source>
</evidence>
<gene>
    <name evidence="19" type="ORF">F8O01_09955</name>
</gene>
<dbReference type="AlphaFoldDB" id="A0A7J5BQV8"/>
<dbReference type="InterPro" id="IPR005467">
    <property type="entry name" value="His_kinase_dom"/>
</dbReference>
<dbReference type="InterPro" id="IPR036890">
    <property type="entry name" value="HATPase_C_sf"/>
</dbReference>
<feature type="region of interest" description="Disordered" evidence="16">
    <location>
        <begin position="416"/>
        <end position="438"/>
    </location>
</feature>
<evidence type="ECO:0000256" key="4">
    <source>
        <dbReference type="ARBA" id="ARBA00012438"/>
    </source>
</evidence>
<feature type="transmembrane region" description="Helical" evidence="17">
    <location>
        <begin position="121"/>
        <end position="138"/>
    </location>
</feature>
<keyword evidence="12" id="KW-0902">Two-component regulatory system</keyword>
<evidence type="ECO:0000256" key="5">
    <source>
        <dbReference type="ARBA" id="ARBA00017322"/>
    </source>
</evidence>
<keyword evidence="17" id="KW-1133">Transmembrane helix</keyword>
<name>A0A7J5BQV8_9MICO</name>
<dbReference type="InterPro" id="IPR011712">
    <property type="entry name" value="Sig_transdc_His_kin_sub3_dim/P"/>
</dbReference>
<evidence type="ECO:0000256" key="11">
    <source>
        <dbReference type="ARBA" id="ARBA00023004"/>
    </source>
</evidence>
<keyword evidence="17" id="KW-0472">Membrane</keyword>
<dbReference type="Gene3D" id="3.30.565.10">
    <property type="entry name" value="Histidine kinase-like ATPase, C-terminal domain"/>
    <property type="match status" value="1"/>
</dbReference>